<gene>
    <name evidence="7" type="ORF">ACFS5M_14065</name>
</gene>
<dbReference type="InterPro" id="IPR001405">
    <property type="entry name" value="UPF0758"/>
</dbReference>
<dbReference type="CDD" id="cd08071">
    <property type="entry name" value="MPN_DUF2466"/>
    <property type="match status" value="1"/>
</dbReference>
<dbReference type="PROSITE" id="PS01302">
    <property type="entry name" value="UPF0758"/>
    <property type="match status" value="1"/>
</dbReference>
<dbReference type="PANTHER" id="PTHR30471:SF3">
    <property type="entry name" value="UPF0758 PROTEIN YEES-RELATED"/>
    <property type="match status" value="1"/>
</dbReference>
<proteinExistence type="predicted"/>
<dbReference type="PANTHER" id="PTHR30471">
    <property type="entry name" value="DNA REPAIR PROTEIN RADC"/>
    <property type="match status" value="1"/>
</dbReference>
<organism evidence="7 8">
    <name type="scientific">Lacinutrix iliipiscaria</name>
    <dbReference type="NCBI Taxonomy" id="1230532"/>
    <lineage>
        <taxon>Bacteria</taxon>
        <taxon>Pseudomonadati</taxon>
        <taxon>Bacteroidota</taxon>
        <taxon>Flavobacteriia</taxon>
        <taxon>Flavobacteriales</taxon>
        <taxon>Flavobacteriaceae</taxon>
        <taxon>Lacinutrix</taxon>
    </lineage>
</organism>
<keyword evidence="4" id="KW-0862">Zinc</keyword>
<dbReference type="EMBL" id="JBHUOV010000017">
    <property type="protein sequence ID" value="MFD2824804.1"/>
    <property type="molecule type" value="Genomic_DNA"/>
</dbReference>
<evidence type="ECO:0000313" key="7">
    <source>
        <dbReference type="EMBL" id="MFD2824804.1"/>
    </source>
</evidence>
<dbReference type="Proteomes" id="UP001597533">
    <property type="component" value="Unassembled WGS sequence"/>
</dbReference>
<protein>
    <submittedName>
        <fullName evidence="7">RadC family protein</fullName>
    </submittedName>
</protein>
<accession>A0ABW5WS45</accession>
<keyword evidence="2" id="KW-0479">Metal-binding</keyword>
<evidence type="ECO:0000259" key="6">
    <source>
        <dbReference type="PROSITE" id="PS50249"/>
    </source>
</evidence>
<keyword evidence="1" id="KW-0645">Protease</keyword>
<evidence type="ECO:0000313" key="8">
    <source>
        <dbReference type="Proteomes" id="UP001597533"/>
    </source>
</evidence>
<evidence type="ECO:0000256" key="4">
    <source>
        <dbReference type="ARBA" id="ARBA00022833"/>
    </source>
</evidence>
<dbReference type="RefSeq" id="WP_183490153.1">
    <property type="nucleotide sequence ID" value="NZ_JBHUOV010000017.1"/>
</dbReference>
<evidence type="ECO:0000256" key="5">
    <source>
        <dbReference type="ARBA" id="ARBA00023049"/>
    </source>
</evidence>
<dbReference type="PROSITE" id="PS50249">
    <property type="entry name" value="MPN"/>
    <property type="match status" value="1"/>
</dbReference>
<feature type="domain" description="MPN" evidence="6">
    <location>
        <begin position="27"/>
        <end position="151"/>
    </location>
</feature>
<keyword evidence="8" id="KW-1185">Reference proteome</keyword>
<dbReference type="Pfam" id="PF04002">
    <property type="entry name" value="RadC"/>
    <property type="match status" value="1"/>
</dbReference>
<comment type="caution">
    <text evidence="7">The sequence shown here is derived from an EMBL/GenBank/DDBJ whole genome shotgun (WGS) entry which is preliminary data.</text>
</comment>
<dbReference type="InterPro" id="IPR025657">
    <property type="entry name" value="RadC_JAB"/>
</dbReference>
<keyword evidence="3" id="KW-0378">Hydrolase</keyword>
<evidence type="ECO:0000256" key="3">
    <source>
        <dbReference type="ARBA" id="ARBA00022801"/>
    </source>
</evidence>
<keyword evidence="5" id="KW-0482">Metalloprotease</keyword>
<dbReference type="InterPro" id="IPR020891">
    <property type="entry name" value="UPF0758_CS"/>
</dbReference>
<dbReference type="Gene3D" id="3.40.140.10">
    <property type="entry name" value="Cytidine Deaminase, domain 2"/>
    <property type="match status" value="1"/>
</dbReference>
<dbReference type="InterPro" id="IPR037518">
    <property type="entry name" value="MPN"/>
</dbReference>
<name>A0ABW5WS45_9FLAO</name>
<evidence type="ECO:0000256" key="2">
    <source>
        <dbReference type="ARBA" id="ARBA00022723"/>
    </source>
</evidence>
<sequence length="151" mass="17005">MNLSRPYKTNVNKITLFREPSTIEKTKISCSRDIEAFSRQMYGNTISILEDFYIVCLNNSNIIEDFVHISRGGITGTLVDIRILAKIALESLSVGVILVHNHPSGTLIPSQADKNLTQKVKKALGYFDIKILDHLILTENSYFSFADENIL</sequence>
<reference evidence="8" key="1">
    <citation type="journal article" date="2019" name="Int. J. Syst. Evol. Microbiol.">
        <title>The Global Catalogue of Microorganisms (GCM) 10K type strain sequencing project: providing services to taxonomists for standard genome sequencing and annotation.</title>
        <authorList>
            <consortium name="The Broad Institute Genomics Platform"/>
            <consortium name="The Broad Institute Genome Sequencing Center for Infectious Disease"/>
            <person name="Wu L."/>
            <person name="Ma J."/>
        </authorList>
    </citation>
    <scope>NUCLEOTIDE SEQUENCE [LARGE SCALE GENOMIC DNA]</scope>
    <source>
        <strain evidence="8">KCTC 32141</strain>
    </source>
</reference>
<evidence type="ECO:0000256" key="1">
    <source>
        <dbReference type="ARBA" id="ARBA00022670"/>
    </source>
</evidence>